<proteinExistence type="predicted"/>
<keyword evidence="1" id="KW-0472">Membrane</keyword>
<protein>
    <recommendedName>
        <fullName evidence="4">Transmembrane protein</fullName>
    </recommendedName>
</protein>
<accession>A0ABT6B0S5</accession>
<keyword evidence="1" id="KW-0812">Transmembrane</keyword>
<dbReference type="RefSeq" id="WP_276268418.1">
    <property type="nucleotide sequence ID" value="NZ_JARJLM010000594.1"/>
</dbReference>
<dbReference type="Proteomes" id="UP001216674">
    <property type="component" value="Unassembled WGS sequence"/>
</dbReference>
<feature type="transmembrane region" description="Helical" evidence="1">
    <location>
        <begin position="43"/>
        <end position="63"/>
    </location>
</feature>
<keyword evidence="3" id="KW-1185">Reference proteome</keyword>
<feature type="transmembrane region" description="Helical" evidence="1">
    <location>
        <begin position="12"/>
        <end position="31"/>
    </location>
</feature>
<sequence length="197" mass="21069">MQQVLTESAKGLAVLNGGGALAMLGLLQALVQKVLQFGLFKPYGLSALAAFVVGALMAALTFYCRWIRSTWMLVDDTTRQRSFWLGATVGLVWATIAAFVVGCVLGHATIPRNDRRRLWAVPLNGLKVPSKDRMSSRTMRSLMSRGMTDTLGLSGPSAIPASSEGGMHRSLSSSIQRSSIDGTVPALASRIAFSIEP</sequence>
<organism evidence="2 3">
    <name type="scientific">Cupriavidus basilensis</name>
    <dbReference type="NCBI Taxonomy" id="68895"/>
    <lineage>
        <taxon>Bacteria</taxon>
        <taxon>Pseudomonadati</taxon>
        <taxon>Pseudomonadota</taxon>
        <taxon>Betaproteobacteria</taxon>
        <taxon>Burkholderiales</taxon>
        <taxon>Burkholderiaceae</taxon>
        <taxon>Cupriavidus</taxon>
    </lineage>
</organism>
<evidence type="ECO:0008006" key="4">
    <source>
        <dbReference type="Google" id="ProtNLM"/>
    </source>
</evidence>
<name>A0ABT6B0S5_9BURK</name>
<keyword evidence="1" id="KW-1133">Transmembrane helix</keyword>
<dbReference type="EMBL" id="JARJLM010000594">
    <property type="protein sequence ID" value="MDF3838463.1"/>
    <property type="molecule type" value="Genomic_DNA"/>
</dbReference>
<reference evidence="2 3" key="1">
    <citation type="submission" date="2023-03" db="EMBL/GenBank/DDBJ databases">
        <title>Draft assemblies of triclosan tolerant bacteria isolated from returned activated sludge.</title>
        <authorList>
            <person name="Van Hamelsveld S."/>
        </authorList>
    </citation>
    <scope>NUCLEOTIDE SEQUENCE [LARGE SCALE GENOMIC DNA]</scope>
    <source>
        <strain evidence="2 3">GW210010_S58</strain>
    </source>
</reference>
<feature type="transmembrane region" description="Helical" evidence="1">
    <location>
        <begin position="83"/>
        <end position="108"/>
    </location>
</feature>
<gene>
    <name evidence="2" type="ORF">P3W85_36850</name>
</gene>
<evidence type="ECO:0000313" key="2">
    <source>
        <dbReference type="EMBL" id="MDF3838463.1"/>
    </source>
</evidence>
<evidence type="ECO:0000313" key="3">
    <source>
        <dbReference type="Proteomes" id="UP001216674"/>
    </source>
</evidence>
<evidence type="ECO:0000256" key="1">
    <source>
        <dbReference type="SAM" id="Phobius"/>
    </source>
</evidence>
<comment type="caution">
    <text evidence="2">The sequence shown here is derived from an EMBL/GenBank/DDBJ whole genome shotgun (WGS) entry which is preliminary data.</text>
</comment>